<dbReference type="PROSITE" id="PS50297">
    <property type="entry name" value="ANK_REP_REGION"/>
    <property type="match status" value="1"/>
</dbReference>
<dbReference type="InterPro" id="IPR011990">
    <property type="entry name" value="TPR-like_helical_dom_sf"/>
</dbReference>
<evidence type="ECO:0000256" key="1">
    <source>
        <dbReference type="ARBA" id="ARBA00022737"/>
    </source>
</evidence>
<feature type="transmembrane region" description="Helical" evidence="4">
    <location>
        <begin position="1043"/>
        <end position="1065"/>
    </location>
</feature>
<dbReference type="GO" id="GO:0005524">
    <property type="term" value="F:ATP binding"/>
    <property type="evidence" value="ECO:0007669"/>
    <property type="project" value="InterPro"/>
</dbReference>
<dbReference type="SMART" id="SM00671">
    <property type="entry name" value="SEL1"/>
    <property type="match status" value="1"/>
</dbReference>
<dbReference type="PROSITE" id="PS50088">
    <property type="entry name" value="ANK_REPEAT"/>
    <property type="match status" value="2"/>
</dbReference>
<name>A0A6A6X6E7_9PLEO</name>
<dbReference type="AlphaFoldDB" id="A0A6A6X6E7"/>
<dbReference type="InterPro" id="IPR011009">
    <property type="entry name" value="Kinase-like_dom_sf"/>
</dbReference>
<keyword evidence="4" id="KW-0812">Transmembrane</keyword>
<evidence type="ECO:0000313" key="7">
    <source>
        <dbReference type="Proteomes" id="UP000799757"/>
    </source>
</evidence>
<dbReference type="SMART" id="SM00248">
    <property type="entry name" value="ANK"/>
    <property type="match status" value="8"/>
</dbReference>
<feature type="repeat" description="ANK" evidence="3">
    <location>
        <begin position="657"/>
        <end position="689"/>
    </location>
</feature>
<evidence type="ECO:0000256" key="3">
    <source>
        <dbReference type="PROSITE-ProRule" id="PRU00023"/>
    </source>
</evidence>
<dbReference type="GO" id="GO:0004672">
    <property type="term" value="F:protein kinase activity"/>
    <property type="evidence" value="ECO:0007669"/>
    <property type="project" value="InterPro"/>
</dbReference>
<dbReference type="InterPro" id="IPR006597">
    <property type="entry name" value="Sel1-like"/>
</dbReference>
<proteinExistence type="predicted"/>
<dbReference type="OrthoDB" id="3946338at2759"/>
<dbReference type="PANTHER" id="PTHR24198:SF165">
    <property type="entry name" value="ANKYRIN REPEAT-CONTAINING PROTEIN-RELATED"/>
    <property type="match status" value="1"/>
</dbReference>
<evidence type="ECO:0000256" key="4">
    <source>
        <dbReference type="SAM" id="Phobius"/>
    </source>
</evidence>
<evidence type="ECO:0000259" key="5">
    <source>
        <dbReference type="PROSITE" id="PS50011"/>
    </source>
</evidence>
<dbReference type="SUPFAM" id="SSF48403">
    <property type="entry name" value="Ankyrin repeat"/>
    <property type="match status" value="1"/>
</dbReference>
<dbReference type="EMBL" id="MU001986">
    <property type="protein sequence ID" value="KAF2792090.1"/>
    <property type="molecule type" value="Genomic_DNA"/>
</dbReference>
<keyword evidence="4" id="KW-0472">Membrane</keyword>
<dbReference type="Gene3D" id="1.25.40.20">
    <property type="entry name" value="Ankyrin repeat-containing domain"/>
    <property type="match status" value="1"/>
</dbReference>
<reference evidence="6" key="1">
    <citation type="journal article" date="2020" name="Stud. Mycol.">
        <title>101 Dothideomycetes genomes: a test case for predicting lifestyles and emergence of pathogens.</title>
        <authorList>
            <person name="Haridas S."/>
            <person name="Albert R."/>
            <person name="Binder M."/>
            <person name="Bloem J."/>
            <person name="Labutti K."/>
            <person name="Salamov A."/>
            <person name="Andreopoulos B."/>
            <person name="Baker S."/>
            <person name="Barry K."/>
            <person name="Bills G."/>
            <person name="Bluhm B."/>
            <person name="Cannon C."/>
            <person name="Castanera R."/>
            <person name="Culley D."/>
            <person name="Daum C."/>
            <person name="Ezra D."/>
            <person name="Gonzalez J."/>
            <person name="Henrissat B."/>
            <person name="Kuo A."/>
            <person name="Liang C."/>
            <person name="Lipzen A."/>
            <person name="Lutzoni F."/>
            <person name="Magnuson J."/>
            <person name="Mondo S."/>
            <person name="Nolan M."/>
            <person name="Ohm R."/>
            <person name="Pangilinan J."/>
            <person name="Park H.-J."/>
            <person name="Ramirez L."/>
            <person name="Alfaro M."/>
            <person name="Sun H."/>
            <person name="Tritt A."/>
            <person name="Yoshinaga Y."/>
            <person name="Zwiers L.-H."/>
            <person name="Turgeon B."/>
            <person name="Goodwin S."/>
            <person name="Spatafora J."/>
            <person name="Crous P."/>
            <person name="Grigoriev I."/>
        </authorList>
    </citation>
    <scope>NUCLEOTIDE SEQUENCE</scope>
    <source>
        <strain evidence="6">CBS 109.77</strain>
    </source>
</reference>
<keyword evidence="7" id="KW-1185">Reference proteome</keyword>
<feature type="transmembrane region" description="Helical" evidence="4">
    <location>
        <begin position="968"/>
        <end position="988"/>
    </location>
</feature>
<evidence type="ECO:0000313" key="6">
    <source>
        <dbReference type="EMBL" id="KAF2792090.1"/>
    </source>
</evidence>
<keyword evidence="2 3" id="KW-0040">ANK repeat</keyword>
<dbReference type="PANTHER" id="PTHR24198">
    <property type="entry name" value="ANKYRIN REPEAT AND PROTEIN KINASE DOMAIN-CONTAINING PROTEIN"/>
    <property type="match status" value="1"/>
</dbReference>
<dbReference type="InterPro" id="IPR002110">
    <property type="entry name" value="Ankyrin_rpt"/>
</dbReference>
<dbReference type="Pfam" id="PF00069">
    <property type="entry name" value="Pkinase"/>
    <property type="match status" value="1"/>
</dbReference>
<sequence length="1132" mass="126754">MNPSMLASSNVLVYAIQDVYSENWRIKLSDFGNSIPNVHERSAAEWDSIRGTPLYQAPELDLRSTKSGATENQAAVDIWSWGMLLWEVINDGETYVDLDDSPILLDRMQTLREDGELGNLAFDVCLSKIRHKHAEENGDVKRVVLEALQATLQIDPLARPSALTLLSRLQRAFPGDDVREVFDDTTIPPIASIPPFDITDHYYDLITFSSMPTKVFIALQECSNSRDMDISHALYQLGLCHVSGFGTPLDRSQGLAMIHEAANNGSRRARTTIARFYRALGVPIPYPSRETLISWLSESAQLGSFVADRDLKIFFPERSSHTKRLPPLPSGRWSQTLSDICEVIRNGGRAHISPQDLSIGPNGDSILHWCAFLPPTLGTNIAKLLINRGCSPTTVTRAECPIGNDLDIDPDYEVMPARTTPVDWAIIEDNLELLKVLLRSDRNTNRNTIESPAFTPVTCAAHFQRLECLKYILELGHDASGYDDNGCTPMFHATRPDIFTRILRFSGPSKSDRNLQRPEALACPPVLQMEIDVLNLLQEYGSSLKACRQDDFNCLHLAMTGKDARVLDNLLRLENVKVYIDQNAKGEWSPLAYAIASGNEHAIDMLLAYGASVNQASPLRGYTVLHVCAMHATVNSAKTATKLVDCSSKLVTSRSKSGYTALHLAAVAGSVPLMNAIAARGAPLMATAHLVTPLGLAIAYWSELGVEEMCNIHMKRKVPLVAGFTANHGIMWSEAINPVDMILAPGGVSATKNIRELRGRSVQAGCYDPPLNGPAENILRIILRYPATGSPWEYLKTWYYQINEKHPSGNPFGMLVSFVTGLLWNVVYGVDEVYSAIEWAIQMGDPTAVEVLLEEFPHRDAWTNIRVLIKDSQNQLRWASIRDKSKKEKYVKITDLLIERQNQVFTQLKLQRTNGRGRFFWRPLYHLYLDLEQTEYMHFTDWFTRKRPRNLHMPVEFRSWFPASRVPIYLLLFAILWIILGEVLYHLSKFARVINEPVPASVGGWMALLVLILHLTIISRIIFRAASVYFDAYSGRRYGVPHMMFQLVVVIIIVGYSLAAALFIAPASNPIATKPTVIMDCSRAGLTYEPVANTSDPLAVSEYEQLLLIQNALNQFCERCELIQAWLYIVAV</sequence>
<gene>
    <name evidence="6" type="ORF">K505DRAFT_363223</name>
</gene>
<dbReference type="Gene3D" id="1.10.510.10">
    <property type="entry name" value="Transferase(Phosphotransferase) domain 1"/>
    <property type="match status" value="1"/>
</dbReference>
<feature type="domain" description="Protein kinase" evidence="5">
    <location>
        <begin position="1"/>
        <end position="173"/>
    </location>
</feature>
<keyword evidence="1" id="KW-0677">Repeat</keyword>
<protein>
    <submittedName>
        <fullName evidence="6">Ankyrin</fullName>
    </submittedName>
</protein>
<dbReference type="InterPro" id="IPR036770">
    <property type="entry name" value="Ankyrin_rpt-contain_sf"/>
</dbReference>
<dbReference type="InterPro" id="IPR000719">
    <property type="entry name" value="Prot_kinase_dom"/>
</dbReference>
<accession>A0A6A6X6E7</accession>
<dbReference type="Pfam" id="PF12796">
    <property type="entry name" value="Ank_2"/>
    <property type="match status" value="1"/>
</dbReference>
<feature type="transmembrane region" description="Helical" evidence="4">
    <location>
        <begin position="1000"/>
        <end position="1023"/>
    </location>
</feature>
<dbReference type="PROSITE" id="PS50011">
    <property type="entry name" value="PROTEIN_KINASE_DOM"/>
    <property type="match status" value="1"/>
</dbReference>
<feature type="repeat" description="ANK" evidence="3">
    <location>
        <begin position="586"/>
        <end position="618"/>
    </location>
</feature>
<keyword evidence="4" id="KW-1133">Transmembrane helix</keyword>
<evidence type="ECO:0000256" key="2">
    <source>
        <dbReference type="ARBA" id="ARBA00023043"/>
    </source>
</evidence>
<dbReference type="Proteomes" id="UP000799757">
    <property type="component" value="Unassembled WGS sequence"/>
</dbReference>
<dbReference type="Gene3D" id="1.25.40.10">
    <property type="entry name" value="Tetratricopeptide repeat domain"/>
    <property type="match status" value="1"/>
</dbReference>
<organism evidence="6 7">
    <name type="scientific">Melanomma pulvis-pyrius CBS 109.77</name>
    <dbReference type="NCBI Taxonomy" id="1314802"/>
    <lineage>
        <taxon>Eukaryota</taxon>
        <taxon>Fungi</taxon>
        <taxon>Dikarya</taxon>
        <taxon>Ascomycota</taxon>
        <taxon>Pezizomycotina</taxon>
        <taxon>Dothideomycetes</taxon>
        <taxon>Pleosporomycetidae</taxon>
        <taxon>Pleosporales</taxon>
        <taxon>Melanommataceae</taxon>
        <taxon>Melanomma</taxon>
    </lineage>
</organism>
<dbReference type="SUPFAM" id="SSF56112">
    <property type="entry name" value="Protein kinase-like (PK-like)"/>
    <property type="match status" value="1"/>
</dbReference>